<proteinExistence type="inferred from homology"/>
<comment type="similarity">
    <text evidence="1">Belongs to the UPF0145 family.</text>
</comment>
<dbReference type="EMBL" id="JALBUF010000002">
    <property type="protein sequence ID" value="MCI0182688.1"/>
    <property type="molecule type" value="Genomic_DNA"/>
</dbReference>
<evidence type="ECO:0000313" key="3">
    <source>
        <dbReference type="Proteomes" id="UP001139263"/>
    </source>
</evidence>
<organism evidence="2 3">
    <name type="scientific">Sulfoacidibacillus ferrooxidans</name>
    <dbReference type="NCBI Taxonomy" id="2005001"/>
    <lineage>
        <taxon>Bacteria</taxon>
        <taxon>Bacillati</taxon>
        <taxon>Bacillota</taxon>
        <taxon>Bacilli</taxon>
        <taxon>Bacillales</taxon>
        <taxon>Alicyclobacillaceae</taxon>
        <taxon>Sulfoacidibacillus</taxon>
    </lineage>
</organism>
<name>A0A9X1V7H5_9BACL</name>
<comment type="caution">
    <text evidence="2">The sequence shown here is derived from an EMBL/GenBank/DDBJ whole genome shotgun (WGS) entry which is preliminary data.</text>
</comment>
<dbReference type="Gene3D" id="3.30.110.70">
    <property type="entry name" value="Hypothetical protein apc22750. Chain B"/>
    <property type="match status" value="1"/>
</dbReference>
<dbReference type="PANTHER" id="PTHR34068">
    <property type="entry name" value="UPF0145 PROTEIN YBJQ"/>
    <property type="match status" value="1"/>
</dbReference>
<dbReference type="InterPro" id="IPR002765">
    <property type="entry name" value="UPF0145_YbjQ-like"/>
</dbReference>
<reference evidence="2" key="1">
    <citation type="submission" date="2022-03" db="EMBL/GenBank/DDBJ databases">
        <title>Draft Genome Sequence of Firmicute Strain S0AB, a Heterotrophic Iron/Sulfur-Oxidizing Extreme Acidophile.</title>
        <authorList>
            <person name="Vergara E."/>
            <person name="Pakostova E."/>
            <person name="Johnson D.B."/>
            <person name="Holmes D.S."/>
        </authorList>
    </citation>
    <scope>NUCLEOTIDE SEQUENCE</scope>
    <source>
        <strain evidence="2">S0AB</strain>
    </source>
</reference>
<dbReference type="SUPFAM" id="SSF117782">
    <property type="entry name" value="YbjQ-like"/>
    <property type="match status" value="1"/>
</dbReference>
<evidence type="ECO:0000256" key="1">
    <source>
        <dbReference type="ARBA" id="ARBA00010751"/>
    </source>
</evidence>
<dbReference type="Pfam" id="PF01906">
    <property type="entry name" value="YbjQ_1"/>
    <property type="match status" value="1"/>
</dbReference>
<protein>
    <submittedName>
        <fullName evidence="2">Uncharacterized protein</fullName>
    </submittedName>
</protein>
<dbReference type="AlphaFoldDB" id="A0A9X1V7H5"/>
<dbReference type="RefSeq" id="WP_241712302.1">
    <property type="nucleotide sequence ID" value="NZ_JALBUF010000002.1"/>
</dbReference>
<dbReference type="InterPro" id="IPR035439">
    <property type="entry name" value="UPF0145_dom_sf"/>
</dbReference>
<dbReference type="PANTHER" id="PTHR34068:SF2">
    <property type="entry name" value="UPF0145 PROTEIN SCO3412"/>
    <property type="match status" value="1"/>
</dbReference>
<dbReference type="Proteomes" id="UP001139263">
    <property type="component" value="Unassembled WGS sequence"/>
</dbReference>
<accession>A0A9X1V7H5</accession>
<keyword evidence="3" id="KW-1185">Reference proteome</keyword>
<evidence type="ECO:0000313" key="2">
    <source>
        <dbReference type="EMBL" id="MCI0182688.1"/>
    </source>
</evidence>
<sequence>MAFSNNVRITDMKDVEQEIQSFEGQGPFTSDLSGQEFWLVVDKGYVPVGLVLGNSVFSMGVTGGLATAFRGLVRGELKEYTQLMYDARELALTRMRKEAARIGADGIVGVKLEITHHGDIMEVTAIGTAIKREATPPGHSHAQVVINAGSNR</sequence>
<gene>
    <name evidence="2" type="ORF">MM817_00957</name>
</gene>